<evidence type="ECO:0000259" key="3">
    <source>
        <dbReference type="PROSITE" id="PS51192"/>
    </source>
</evidence>
<dbReference type="GO" id="GO:0003676">
    <property type="term" value="F:nucleic acid binding"/>
    <property type="evidence" value="ECO:0007669"/>
    <property type="project" value="InterPro"/>
</dbReference>
<dbReference type="SMART" id="SM00490">
    <property type="entry name" value="HELICc"/>
    <property type="match status" value="1"/>
</dbReference>
<keyword evidence="1" id="KW-0547">Nucleotide-binding</keyword>
<dbReference type="Pfam" id="PF00271">
    <property type="entry name" value="Helicase_C"/>
    <property type="match status" value="1"/>
</dbReference>
<dbReference type="EMBL" id="SORI01000003">
    <property type="protein sequence ID" value="TDY62956.1"/>
    <property type="molecule type" value="Genomic_DNA"/>
</dbReference>
<dbReference type="InterPro" id="IPR018973">
    <property type="entry name" value="MZB"/>
</dbReference>
<dbReference type="SMART" id="SM00487">
    <property type="entry name" value="DEXDc"/>
    <property type="match status" value="1"/>
</dbReference>
<evidence type="ECO:0000313" key="6">
    <source>
        <dbReference type="Proteomes" id="UP000295066"/>
    </source>
</evidence>
<dbReference type="Gene3D" id="3.40.50.300">
    <property type="entry name" value="P-loop containing nucleotide triphosphate hydrolases"/>
    <property type="match status" value="2"/>
</dbReference>
<sequence length="774" mass="85223">MTGMEEFHKKIVHERVFPKREAVYTPFPDRMLPELRAFLESSGISMVYSHQGEMFDRAVDGENVIVTTSTASGKTLGFLLPVLQEILTNPAARAIFLYPTKALASDQFRSFVPLLEFFGPSRLQAGIYDGDTSSAERGRIRSSANIVLTNPEMLNATFLPNHGSYGFSFFFANLKYIVVDELHSYRGAFGSHLANVMKRLGRICGYYGSSPRFLCSSATIANPVELAENICGRPFSHVSRDGSPSPEKRFFLWQPPTARGTEFRVSPAREATGLLARLVRENSPFLAFCKSRNAVEVVLKEVRDRLKESAPESGGRDMASLVSGYRGGYRSLERRDIEEKMASGRLRGLVATNVLELGIDIGRIDTAVLVGFPGTRASFWQQAGRAGRKGRSASVVLLLDNLPLDQYLAIDPEWLFSGESESAVVDPDNLFIQVAHVRAAAAELPLSADDGALFPDLGEIVPVLLPGKELRKEQGKYFWSGGAYPAGDISLRNMDRTRYKLKNAADGSLLTEMDELQAFREIYRGAIYLHEGLQYLVESLDLNHTEALARPTEGNYYTVSCDMTEVHKIRDEKTEPLGRTLCGLGDVRVAYTTVGFRRQQFHNHQNLGMEMLDRPLGKSFDTEGFWIALPGEVRRLFLSLAPAPMPGFQFRKTYAEGLSFALLNAAMMAAMATPEDMGSALLAGDGPEGGRMSVCVFDMYAGGLGFSRKGFSLVRDILRRADRMIRGCPCRGGCPACVGDYHLDKRVVLWAIGSLFETLPPPGDVLSAGGGEGP</sequence>
<dbReference type="InterPro" id="IPR027417">
    <property type="entry name" value="P-loop_NTPase"/>
</dbReference>
<dbReference type="InterPro" id="IPR011545">
    <property type="entry name" value="DEAD/DEAH_box_helicase_dom"/>
</dbReference>
<comment type="caution">
    <text evidence="5">The sequence shown here is derived from an EMBL/GenBank/DDBJ whole genome shotgun (WGS) entry which is preliminary data.</text>
</comment>
<evidence type="ECO:0000256" key="1">
    <source>
        <dbReference type="ARBA" id="ARBA00022741"/>
    </source>
</evidence>
<dbReference type="CDD" id="cd18797">
    <property type="entry name" value="SF2_C_Hrq"/>
    <property type="match status" value="1"/>
</dbReference>
<evidence type="ECO:0000256" key="2">
    <source>
        <dbReference type="ARBA" id="ARBA00022840"/>
    </source>
</evidence>
<evidence type="ECO:0000259" key="4">
    <source>
        <dbReference type="PROSITE" id="PS51194"/>
    </source>
</evidence>
<feature type="domain" description="Helicase C-terminal" evidence="4">
    <location>
        <begin position="270"/>
        <end position="431"/>
    </location>
</feature>
<proteinExistence type="predicted"/>
<dbReference type="CDD" id="cd17923">
    <property type="entry name" value="DEXHc_Hrq1-like"/>
    <property type="match status" value="1"/>
</dbReference>
<keyword evidence="5" id="KW-0378">Hydrolase</keyword>
<feature type="domain" description="Helicase ATP-binding" evidence="3">
    <location>
        <begin position="55"/>
        <end position="238"/>
    </location>
</feature>
<gene>
    <name evidence="5" type="ORF">C8D99_103176</name>
</gene>
<dbReference type="RefSeq" id="WP_133956626.1">
    <property type="nucleotide sequence ID" value="NZ_SORI01000003.1"/>
</dbReference>
<dbReference type="Pfam" id="PF00270">
    <property type="entry name" value="DEAD"/>
    <property type="match status" value="1"/>
</dbReference>
<dbReference type="PANTHER" id="PTHR47957:SF3">
    <property type="entry name" value="ATP-DEPENDENT HELICASE HRQ1"/>
    <property type="match status" value="1"/>
</dbReference>
<dbReference type="InterPro" id="IPR001650">
    <property type="entry name" value="Helicase_C-like"/>
</dbReference>
<dbReference type="GO" id="GO:0036297">
    <property type="term" value="P:interstrand cross-link repair"/>
    <property type="evidence" value="ECO:0007669"/>
    <property type="project" value="TreeGrafter"/>
</dbReference>
<dbReference type="GO" id="GO:0006289">
    <property type="term" value="P:nucleotide-excision repair"/>
    <property type="evidence" value="ECO:0007669"/>
    <property type="project" value="TreeGrafter"/>
</dbReference>
<dbReference type="OrthoDB" id="143059at2"/>
<accession>A0A4R8MG94</accession>
<reference evidence="5 6" key="1">
    <citation type="submission" date="2019-03" db="EMBL/GenBank/DDBJ databases">
        <title>Genomic Encyclopedia of Type Strains, Phase IV (KMG-IV): sequencing the most valuable type-strain genomes for metagenomic binning, comparative biology and taxonomic classification.</title>
        <authorList>
            <person name="Goeker M."/>
        </authorList>
    </citation>
    <scope>NUCLEOTIDE SEQUENCE [LARGE SCALE GENOMIC DNA]</scope>
    <source>
        <strain evidence="5 6">DSM 25964</strain>
    </source>
</reference>
<organism evidence="5 6">
    <name type="scientific">Aminivibrio pyruvatiphilus</name>
    <dbReference type="NCBI Taxonomy" id="1005740"/>
    <lineage>
        <taxon>Bacteria</taxon>
        <taxon>Thermotogati</taxon>
        <taxon>Synergistota</taxon>
        <taxon>Synergistia</taxon>
        <taxon>Synergistales</taxon>
        <taxon>Aminobacteriaceae</taxon>
        <taxon>Aminivibrio</taxon>
    </lineage>
</organism>
<dbReference type="AlphaFoldDB" id="A0A4R8MG94"/>
<keyword evidence="6" id="KW-1185">Reference proteome</keyword>
<dbReference type="GO" id="GO:0005524">
    <property type="term" value="F:ATP binding"/>
    <property type="evidence" value="ECO:0007669"/>
    <property type="project" value="UniProtKB-KW"/>
</dbReference>
<keyword evidence="5" id="KW-0347">Helicase</keyword>
<dbReference type="Proteomes" id="UP000295066">
    <property type="component" value="Unassembled WGS sequence"/>
</dbReference>
<evidence type="ECO:0000313" key="5">
    <source>
        <dbReference type="EMBL" id="TDY62956.1"/>
    </source>
</evidence>
<dbReference type="SUPFAM" id="SSF52540">
    <property type="entry name" value="P-loop containing nucleoside triphosphate hydrolases"/>
    <property type="match status" value="1"/>
</dbReference>
<dbReference type="GO" id="GO:0043138">
    <property type="term" value="F:3'-5' DNA helicase activity"/>
    <property type="evidence" value="ECO:0007669"/>
    <property type="project" value="TreeGrafter"/>
</dbReference>
<protein>
    <submittedName>
        <fullName evidence="5">DEAD/DEAH box helicase domain-containing protein</fullName>
    </submittedName>
</protein>
<dbReference type="PROSITE" id="PS51194">
    <property type="entry name" value="HELICASE_CTER"/>
    <property type="match status" value="1"/>
</dbReference>
<keyword evidence="2" id="KW-0067">ATP-binding</keyword>
<dbReference type="InterPro" id="IPR014001">
    <property type="entry name" value="Helicase_ATP-bd"/>
</dbReference>
<dbReference type="Pfam" id="PF09369">
    <property type="entry name" value="MZB"/>
    <property type="match status" value="1"/>
</dbReference>
<dbReference type="PROSITE" id="PS51192">
    <property type="entry name" value="HELICASE_ATP_BIND_1"/>
    <property type="match status" value="1"/>
</dbReference>
<name>A0A4R8MG94_9BACT</name>
<dbReference type="PANTHER" id="PTHR47957">
    <property type="entry name" value="ATP-DEPENDENT HELICASE HRQ1"/>
    <property type="match status" value="1"/>
</dbReference>